<sequence>MKLTINIILFLFSIQLSAQSSNPTESINGTYHLLEAERGVNTKYFEFGEHNAVKLLLIAACKQCVPGSYKYQKEASEELGIAVFYNATGLYVFQYDEESFVMIMIHPKAESWTDFYFSNFYSKNKSKVVVMSKEKIKAFIIKISS</sequence>
<evidence type="ECO:0000313" key="3">
    <source>
        <dbReference type="Proteomes" id="UP000619238"/>
    </source>
</evidence>
<accession>A0ABR7Q5S3</accession>
<proteinExistence type="predicted"/>
<dbReference type="Proteomes" id="UP000619238">
    <property type="component" value="Unassembled WGS sequence"/>
</dbReference>
<reference evidence="2 3" key="1">
    <citation type="submission" date="2020-07" db="EMBL/GenBank/DDBJ databases">
        <title>Description of Kordia aestuariivivens sp. nov., isolated from a tidal flat.</title>
        <authorList>
            <person name="Park S."/>
            <person name="Yoon J.-H."/>
        </authorList>
    </citation>
    <scope>NUCLEOTIDE SEQUENCE [LARGE SCALE GENOMIC DNA]</scope>
    <source>
        <strain evidence="2 3">YSTF-M3</strain>
    </source>
</reference>
<protein>
    <recommendedName>
        <fullName evidence="4">Lipocalin-like domain-containing protein</fullName>
    </recommendedName>
</protein>
<keyword evidence="3" id="KW-1185">Reference proteome</keyword>
<gene>
    <name evidence="2" type="ORF">H2O64_04490</name>
</gene>
<name>A0ABR7Q5S3_9FLAO</name>
<organism evidence="2 3">
    <name type="scientific">Kordia aestuariivivens</name>
    <dbReference type="NCBI Taxonomy" id="2759037"/>
    <lineage>
        <taxon>Bacteria</taxon>
        <taxon>Pseudomonadati</taxon>
        <taxon>Bacteroidota</taxon>
        <taxon>Flavobacteriia</taxon>
        <taxon>Flavobacteriales</taxon>
        <taxon>Flavobacteriaceae</taxon>
        <taxon>Kordia</taxon>
    </lineage>
</organism>
<feature type="signal peptide" evidence="1">
    <location>
        <begin position="1"/>
        <end position="18"/>
    </location>
</feature>
<comment type="caution">
    <text evidence="2">The sequence shown here is derived from an EMBL/GenBank/DDBJ whole genome shotgun (WGS) entry which is preliminary data.</text>
</comment>
<dbReference type="RefSeq" id="WP_187560950.1">
    <property type="nucleotide sequence ID" value="NZ_JACGWS010000002.1"/>
</dbReference>
<dbReference type="EMBL" id="JACGWS010000002">
    <property type="protein sequence ID" value="MBC8753916.1"/>
    <property type="molecule type" value="Genomic_DNA"/>
</dbReference>
<keyword evidence="1" id="KW-0732">Signal</keyword>
<evidence type="ECO:0000256" key="1">
    <source>
        <dbReference type="SAM" id="SignalP"/>
    </source>
</evidence>
<evidence type="ECO:0000313" key="2">
    <source>
        <dbReference type="EMBL" id="MBC8753916.1"/>
    </source>
</evidence>
<evidence type="ECO:0008006" key="4">
    <source>
        <dbReference type="Google" id="ProtNLM"/>
    </source>
</evidence>
<feature type="chain" id="PRO_5045872368" description="Lipocalin-like domain-containing protein" evidence="1">
    <location>
        <begin position="19"/>
        <end position="145"/>
    </location>
</feature>